<proteinExistence type="predicted"/>
<name>A0A182LXY2_9DIPT</name>
<feature type="transmembrane region" description="Helical" evidence="1">
    <location>
        <begin position="104"/>
        <end position="124"/>
    </location>
</feature>
<keyword evidence="1" id="KW-0812">Transmembrane</keyword>
<evidence type="ECO:0000256" key="1">
    <source>
        <dbReference type="SAM" id="Phobius"/>
    </source>
</evidence>
<dbReference type="EMBL" id="AXCM01006385">
    <property type="status" value="NOT_ANNOTATED_CDS"/>
    <property type="molecule type" value="Genomic_DNA"/>
</dbReference>
<sequence>MVKEIPVPLPPAVGRSNEKFGFASDPNESPVDWLPLFPPAVPPNENTDFVEAPEVDGSIAADDINVPAAAADVPVAKLNGLGEGFVADAVEGARLMGMFSFPPAVLAGMFSFFSLSFSLPVVGAPKLNPVLILPPLGVGFIALSLASIGHIFQCAQLAPTRLGHAVCLLVLVHGRIVVDRTLAVRFGYHRECFVQPEPQRLHVRHKRLGAFVRLRYNVFQLAQIPYDLSRFFLVADLYVQRTVALLQIGQLAGKPVQLVDR</sequence>
<accession>A0A182LXY2</accession>
<keyword evidence="1" id="KW-0472">Membrane</keyword>
<dbReference type="AlphaFoldDB" id="A0A182LXY2"/>
<keyword evidence="1" id="KW-1133">Transmembrane helix</keyword>
<dbReference type="Proteomes" id="UP000075883">
    <property type="component" value="Unassembled WGS sequence"/>
</dbReference>
<feature type="transmembrane region" description="Helical" evidence="1">
    <location>
        <begin position="130"/>
        <end position="152"/>
    </location>
</feature>
<keyword evidence="3" id="KW-1185">Reference proteome</keyword>
<reference evidence="2" key="2">
    <citation type="submission" date="2020-05" db="UniProtKB">
        <authorList>
            <consortium name="EnsemblMetazoa"/>
        </authorList>
    </citation>
    <scope>IDENTIFICATION</scope>
    <source>
        <strain evidence="2">A-37</strain>
    </source>
</reference>
<protein>
    <submittedName>
        <fullName evidence="2">Uncharacterized protein</fullName>
    </submittedName>
</protein>
<dbReference type="VEuPathDB" id="VectorBase:ACUA004640"/>
<reference evidence="3" key="1">
    <citation type="submission" date="2013-09" db="EMBL/GenBank/DDBJ databases">
        <title>The Genome Sequence of Anopheles culicifacies species A.</title>
        <authorList>
            <consortium name="The Broad Institute Genomics Platform"/>
            <person name="Neafsey D.E."/>
            <person name="Besansky N."/>
            <person name="Howell P."/>
            <person name="Walton C."/>
            <person name="Young S.K."/>
            <person name="Zeng Q."/>
            <person name="Gargeya S."/>
            <person name="Fitzgerald M."/>
            <person name="Haas B."/>
            <person name="Abouelleil A."/>
            <person name="Allen A.W."/>
            <person name="Alvarado L."/>
            <person name="Arachchi H.M."/>
            <person name="Berlin A.M."/>
            <person name="Chapman S.B."/>
            <person name="Gainer-Dewar J."/>
            <person name="Goldberg J."/>
            <person name="Griggs A."/>
            <person name="Gujja S."/>
            <person name="Hansen M."/>
            <person name="Howarth C."/>
            <person name="Imamovic A."/>
            <person name="Ireland A."/>
            <person name="Larimer J."/>
            <person name="McCowan C."/>
            <person name="Murphy C."/>
            <person name="Pearson M."/>
            <person name="Poon T.W."/>
            <person name="Priest M."/>
            <person name="Roberts A."/>
            <person name="Saif S."/>
            <person name="Shea T."/>
            <person name="Sisk P."/>
            <person name="Sykes S."/>
            <person name="Wortman J."/>
            <person name="Nusbaum C."/>
            <person name="Birren B."/>
        </authorList>
    </citation>
    <scope>NUCLEOTIDE SEQUENCE [LARGE SCALE GENOMIC DNA]</scope>
    <source>
        <strain evidence="3">A-37</strain>
    </source>
</reference>
<organism evidence="2 3">
    <name type="scientific">Anopheles culicifacies</name>
    <dbReference type="NCBI Taxonomy" id="139723"/>
    <lineage>
        <taxon>Eukaryota</taxon>
        <taxon>Metazoa</taxon>
        <taxon>Ecdysozoa</taxon>
        <taxon>Arthropoda</taxon>
        <taxon>Hexapoda</taxon>
        <taxon>Insecta</taxon>
        <taxon>Pterygota</taxon>
        <taxon>Neoptera</taxon>
        <taxon>Endopterygota</taxon>
        <taxon>Diptera</taxon>
        <taxon>Nematocera</taxon>
        <taxon>Culicoidea</taxon>
        <taxon>Culicidae</taxon>
        <taxon>Anophelinae</taxon>
        <taxon>Anopheles</taxon>
        <taxon>culicifacies species complex</taxon>
    </lineage>
</organism>
<dbReference type="EnsemblMetazoa" id="ACUA004640-RA">
    <property type="protein sequence ID" value="ACUA004640-PA"/>
    <property type="gene ID" value="ACUA004640"/>
</dbReference>
<evidence type="ECO:0000313" key="2">
    <source>
        <dbReference type="EnsemblMetazoa" id="ACUA004640-PA"/>
    </source>
</evidence>
<evidence type="ECO:0000313" key="3">
    <source>
        <dbReference type="Proteomes" id="UP000075883"/>
    </source>
</evidence>